<gene>
    <name evidence="1" type="ORF">OGATHE_004823</name>
</gene>
<dbReference type="EMBL" id="JAEUBD010001266">
    <property type="protein sequence ID" value="KAH3663247.1"/>
    <property type="molecule type" value="Genomic_DNA"/>
</dbReference>
<sequence length="105" mass="11647">MRIQSLKNGCGAIRGYSWGIHISKVTSCSFVPYTLTINSSLPKSMTWTSVLTLRYGKQVNISEISWYAKTGLLYSGWSTRKSHSNNCGGNFDILLMHAIIDLGIV</sequence>
<organism evidence="1 2">
    <name type="scientific">Ogataea polymorpha</name>
    <dbReference type="NCBI Taxonomy" id="460523"/>
    <lineage>
        <taxon>Eukaryota</taxon>
        <taxon>Fungi</taxon>
        <taxon>Dikarya</taxon>
        <taxon>Ascomycota</taxon>
        <taxon>Saccharomycotina</taxon>
        <taxon>Pichiomycetes</taxon>
        <taxon>Pichiales</taxon>
        <taxon>Pichiaceae</taxon>
        <taxon>Ogataea</taxon>
    </lineage>
</organism>
<reference evidence="1" key="1">
    <citation type="journal article" date="2021" name="Open Biol.">
        <title>Shared evolutionary footprints suggest mitochondrial oxidative damage underlies multiple complex I losses in fungi.</title>
        <authorList>
            <person name="Schikora-Tamarit M.A."/>
            <person name="Marcet-Houben M."/>
            <person name="Nosek J."/>
            <person name="Gabaldon T."/>
        </authorList>
    </citation>
    <scope>NUCLEOTIDE SEQUENCE</scope>
    <source>
        <strain evidence="1">NCAIM Y.01608</strain>
    </source>
</reference>
<accession>A0A9P8P154</accession>
<dbReference type="Proteomes" id="UP000788993">
    <property type="component" value="Unassembled WGS sequence"/>
</dbReference>
<name>A0A9P8P154_9ASCO</name>
<evidence type="ECO:0000313" key="2">
    <source>
        <dbReference type="Proteomes" id="UP000788993"/>
    </source>
</evidence>
<keyword evidence="2" id="KW-1185">Reference proteome</keyword>
<protein>
    <submittedName>
        <fullName evidence="1">Uncharacterized protein</fullName>
    </submittedName>
</protein>
<proteinExistence type="predicted"/>
<reference evidence="1" key="2">
    <citation type="submission" date="2021-01" db="EMBL/GenBank/DDBJ databases">
        <authorList>
            <person name="Schikora-Tamarit M.A."/>
        </authorList>
    </citation>
    <scope>NUCLEOTIDE SEQUENCE</scope>
    <source>
        <strain evidence="1">NCAIM Y.01608</strain>
    </source>
</reference>
<comment type="caution">
    <text evidence="1">The sequence shown here is derived from an EMBL/GenBank/DDBJ whole genome shotgun (WGS) entry which is preliminary data.</text>
</comment>
<dbReference type="AlphaFoldDB" id="A0A9P8P154"/>
<evidence type="ECO:0000313" key="1">
    <source>
        <dbReference type="EMBL" id="KAH3663247.1"/>
    </source>
</evidence>